<dbReference type="NCBIfam" id="TIGR01403">
    <property type="entry name" value="fliQ_rel_III"/>
    <property type="match status" value="1"/>
</dbReference>
<keyword evidence="6 7" id="KW-0472">Membrane</keyword>
<protein>
    <submittedName>
        <fullName evidence="8">Type III secretion system export apparatus subunit SctS</fullName>
    </submittedName>
</protein>
<gene>
    <name evidence="8" type="primary">sctS</name>
    <name evidence="8" type="ORF">ABS361_12445</name>
</gene>
<reference evidence="8" key="1">
    <citation type="submission" date="2024-06" db="EMBL/GenBank/DDBJ databases">
        <title>Methylostella associata gen. nov., sp. nov., a novel Ancalomicrobiaceae-affiliated facultatively methylotrophic bacteria that feed on methanotrophs of the genus Methylococcus.</title>
        <authorList>
            <person name="Saltykova V."/>
            <person name="Danilova O.V."/>
            <person name="Oshkin I.Y."/>
            <person name="Belova S.E."/>
            <person name="Pimenov N.V."/>
            <person name="Dedysh S.N."/>
        </authorList>
    </citation>
    <scope>NUCLEOTIDE SEQUENCE</scope>
    <source>
        <strain evidence="8">S20</strain>
    </source>
</reference>
<dbReference type="EMBL" id="CP158568">
    <property type="protein sequence ID" value="XBY42920.1"/>
    <property type="molecule type" value="Genomic_DNA"/>
</dbReference>
<keyword evidence="5 7" id="KW-1133">Transmembrane helix</keyword>
<keyword evidence="4 7" id="KW-0812">Transmembrane</keyword>
<dbReference type="PANTHER" id="PTHR34040">
    <property type="entry name" value="FLAGELLAR BIOSYNTHETIC PROTEIN FLIQ"/>
    <property type="match status" value="1"/>
</dbReference>
<dbReference type="Pfam" id="PF01313">
    <property type="entry name" value="Bac_export_3"/>
    <property type="match status" value="1"/>
</dbReference>
<evidence type="ECO:0000256" key="2">
    <source>
        <dbReference type="ARBA" id="ARBA00006156"/>
    </source>
</evidence>
<dbReference type="GO" id="GO:0009306">
    <property type="term" value="P:protein secretion"/>
    <property type="evidence" value="ECO:0007669"/>
    <property type="project" value="InterPro"/>
</dbReference>
<dbReference type="RefSeq" id="WP_407048023.1">
    <property type="nucleotide sequence ID" value="NZ_CP158568.1"/>
</dbReference>
<dbReference type="PIRSF" id="PIRSF004669">
    <property type="entry name" value="FliQ"/>
    <property type="match status" value="1"/>
</dbReference>
<dbReference type="InterPro" id="IPR006306">
    <property type="entry name" value="T3SS_HrpO"/>
</dbReference>
<evidence type="ECO:0000256" key="3">
    <source>
        <dbReference type="ARBA" id="ARBA00022475"/>
    </source>
</evidence>
<dbReference type="PRINTS" id="PR00952">
    <property type="entry name" value="TYPE3IMQPROT"/>
</dbReference>
<dbReference type="AlphaFoldDB" id="A0AAU7X518"/>
<feature type="transmembrane region" description="Helical" evidence="7">
    <location>
        <begin position="42"/>
        <end position="69"/>
    </location>
</feature>
<dbReference type="KEGG" id="mflg:ABS361_12445"/>
<feature type="transmembrane region" description="Helical" evidence="7">
    <location>
        <begin position="6"/>
        <end position="30"/>
    </location>
</feature>
<name>A0AAU7X518_9HYPH</name>
<organism evidence="8">
    <name type="scientific">Methyloraptor flagellatus</name>
    <dbReference type="NCBI Taxonomy" id="3162530"/>
    <lineage>
        <taxon>Bacteria</taxon>
        <taxon>Pseudomonadati</taxon>
        <taxon>Pseudomonadota</taxon>
        <taxon>Alphaproteobacteria</taxon>
        <taxon>Hyphomicrobiales</taxon>
        <taxon>Ancalomicrobiaceae</taxon>
        <taxon>Methyloraptor</taxon>
    </lineage>
</organism>
<comment type="subcellular location">
    <subcellularLocation>
        <location evidence="1">Cell membrane</location>
        <topology evidence="1">Multi-pass membrane protein</topology>
    </subcellularLocation>
</comment>
<dbReference type="InterPro" id="IPR002191">
    <property type="entry name" value="Bac_export_3"/>
</dbReference>
<proteinExistence type="inferred from homology"/>
<keyword evidence="3" id="KW-1003">Cell membrane</keyword>
<evidence type="ECO:0000256" key="7">
    <source>
        <dbReference type="SAM" id="Phobius"/>
    </source>
</evidence>
<accession>A0AAU7X518</accession>
<evidence type="ECO:0000256" key="5">
    <source>
        <dbReference type="ARBA" id="ARBA00022989"/>
    </source>
</evidence>
<evidence type="ECO:0000313" key="8">
    <source>
        <dbReference type="EMBL" id="XBY42920.1"/>
    </source>
</evidence>
<evidence type="ECO:0000256" key="4">
    <source>
        <dbReference type="ARBA" id="ARBA00022692"/>
    </source>
</evidence>
<sequence>MSEAMMLVMFLSMPPIVVASVVGIVISLLQALTQIQEQTLSFAIKLVAVAITIAAMAGLLGSQILYFTLKLFNDFPNMT</sequence>
<dbReference type="GO" id="GO:0005886">
    <property type="term" value="C:plasma membrane"/>
    <property type="evidence" value="ECO:0007669"/>
    <property type="project" value="UniProtKB-SubCell"/>
</dbReference>
<evidence type="ECO:0000256" key="6">
    <source>
        <dbReference type="ARBA" id="ARBA00023136"/>
    </source>
</evidence>
<evidence type="ECO:0000256" key="1">
    <source>
        <dbReference type="ARBA" id="ARBA00004651"/>
    </source>
</evidence>
<comment type="similarity">
    <text evidence="2">Belongs to the FliQ/MopD/SpaQ family.</text>
</comment>
<dbReference type="PANTHER" id="PTHR34040:SF2">
    <property type="entry name" value="FLAGELLAR BIOSYNTHETIC PROTEIN FLIQ"/>
    <property type="match status" value="1"/>
</dbReference>